<reference evidence="13 14" key="1">
    <citation type="submission" date="2014-04" db="EMBL/GenBank/DDBJ databases">
        <authorList>
            <person name="Sears C."/>
            <person name="Carroll K."/>
            <person name="Sack B.R."/>
            <person name="Qadri F."/>
            <person name="Myers L.L."/>
            <person name="Chung G.-T."/>
            <person name="Escheverria P."/>
            <person name="Fraser C.M."/>
            <person name="Sadzewicz L."/>
            <person name="Shefchek K.A."/>
            <person name="Tallon L."/>
            <person name="Das S.P."/>
            <person name="Daugherty S."/>
            <person name="Mongodin E.F."/>
        </authorList>
    </citation>
    <scope>NUCLEOTIDE SEQUENCE [LARGE SCALE GENOMIC DNA]</scope>
    <source>
        <strain evidence="13 14">3978 T3 ii</strain>
    </source>
</reference>
<dbReference type="InterPro" id="IPR012910">
    <property type="entry name" value="Plug_dom"/>
</dbReference>
<dbReference type="Gene3D" id="2.60.40.1120">
    <property type="entry name" value="Carboxypeptidase-like, regulatory domain"/>
    <property type="match status" value="1"/>
</dbReference>
<dbReference type="InterPro" id="IPR023997">
    <property type="entry name" value="TonB-dep_OMP_SusC/RagA_CS"/>
</dbReference>
<evidence type="ECO:0000256" key="9">
    <source>
        <dbReference type="ARBA" id="ARBA00023237"/>
    </source>
</evidence>
<dbReference type="GO" id="GO:0009279">
    <property type="term" value="C:cell outer membrane"/>
    <property type="evidence" value="ECO:0007669"/>
    <property type="project" value="UniProtKB-SubCell"/>
</dbReference>
<dbReference type="RefSeq" id="WP_005833382.1">
    <property type="nucleotide sequence ID" value="NZ_JNHN01000174.1"/>
</dbReference>
<dbReference type="SUPFAM" id="SSF56935">
    <property type="entry name" value="Porins"/>
    <property type="match status" value="1"/>
</dbReference>
<comment type="caution">
    <text evidence="13">The sequence shown here is derived from an EMBL/GenBank/DDBJ whole genome shotgun (WGS) entry which is preliminary data.</text>
</comment>
<comment type="subcellular location">
    <subcellularLocation>
        <location evidence="1 10">Cell outer membrane</location>
        <topology evidence="1 10">Multi-pass membrane protein</topology>
    </subcellularLocation>
</comment>
<dbReference type="AlphaFoldDB" id="A0A078S0C4"/>
<dbReference type="EMBL" id="JNHN01000174">
    <property type="protein sequence ID" value="KDS50141.1"/>
    <property type="molecule type" value="Genomic_DNA"/>
</dbReference>
<dbReference type="FunFam" id="2.60.40.1120:FF:000003">
    <property type="entry name" value="Outer membrane protein Omp121"/>
    <property type="match status" value="1"/>
</dbReference>
<proteinExistence type="inferred from homology"/>
<keyword evidence="5 10" id="KW-0812">Transmembrane</keyword>
<keyword evidence="4" id="KW-0410">Iron transport</keyword>
<keyword evidence="7 11" id="KW-0798">TonB box</keyword>
<keyword evidence="3 10" id="KW-1134">Transmembrane beta strand</keyword>
<dbReference type="PATRIC" id="fig|1339349.3.peg.2244"/>
<evidence type="ECO:0000313" key="14">
    <source>
        <dbReference type="Proteomes" id="UP000028013"/>
    </source>
</evidence>
<dbReference type="GO" id="GO:0006826">
    <property type="term" value="P:iron ion transport"/>
    <property type="evidence" value="ECO:0007669"/>
    <property type="project" value="UniProtKB-KW"/>
</dbReference>
<dbReference type="NCBIfam" id="TIGR04056">
    <property type="entry name" value="OMP_RagA_SusC"/>
    <property type="match status" value="1"/>
</dbReference>
<dbReference type="Pfam" id="PF07715">
    <property type="entry name" value="Plug"/>
    <property type="match status" value="1"/>
</dbReference>
<dbReference type="InterPro" id="IPR036942">
    <property type="entry name" value="Beta-barrel_TonB_sf"/>
</dbReference>
<dbReference type="NCBIfam" id="TIGR04057">
    <property type="entry name" value="SusC_RagA_signa"/>
    <property type="match status" value="1"/>
</dbReference>
<keyword evidence="6" id="KW-0408">Iron</keyword>
<keyword evidence="4" id="KW-0406">Ion transport</keyword>
<dbReference type="Gene3D" id="3.55.50.30">
    <property type="match status" value="1"/>
</dbReference>
<evidence type="ECO:0000256" key="6">
    <source>
        <dbReference type="ARBA" id="ARBA00023004"/>
    </source>
</evidence>
<evidence type="ECO:0000256" key="7">
    <source>
        <dbReference type="ARBA" id="ARBA00023077"/>
    </source>
</evidence>
<dbReference type="Gene3D" id="2.170.130.10">
    <property type="entry name" value="TonB-dependent receptor, plug domain"/>
    <property type="match status" value="1"/>
</dbReference>
<protein>
    <submittedName>
        <fullName evidence="13">TonB-linked outer membrane, SusC/RagA family protein</fullName>
    </submittedName>
</protein>
<dbReference type="SMART" id="SM00965">
    <property type="entry name" value="STN"/>
    <property type="match status" value="1"/>
</dbReference>
<dbReference type="InterPro" id="IPR023996">
    <property type="entry name" value="TonB-dep_OMP_SusC/RagA"/>
</dbReference>
<evidence type="ECO:0000256" key="11">
    <source>
        <dbReference type="RuleBase" id="RU003357"/>
    </source>
</evidence>
<gene>
    <name evidence="13" type="ORF">M094_1053</name>
</gene>
<evidence type="ECO:0000256" key="1">
    <source>
        <dbReference type="ARBA" id="ARBA00004571"/>
    </source>
</evidence>
<evidence type="ECO:0000256" key="5">
    <source>
        <dbReference type="ARBA" id="ARBA00022692"/>
    </source>
</evidence>
<feature type="domain" description="Secretin/TonB short N-terminal" evidence="12">
    <location>
        <begin position="50"/>
        <end position="101"/>
    </location>
</feature>
<evidence type="ECO:0000256" key="8">
    <source>
        <dbReference type="ARBA" id="ARBA00023136"/>
    </source>
</evidence>
<dbReference type="Gene3D" id="2.40.170.20">
    <property type="entry name" value="TonB-dependent receptor, beta-barrel domain"/>
    <property type="match status" value="1"/>
</dbReference>
<dbReference type="InterPro" id="IPR008969">
    <property type="entry name" value="CarboxyPept-like_regulatory"/>
</dbReference>
<dbReference type="Proteomes" id="UP000028013">
    <property type="component" value="Unassembled WGS sequence"/>
</dbReference>
<keyword evidence="2 10" id="KW-0813">Transport</keyword>
<dbReference type="PROSITE" id="PS52016">
    <property type="entry name" value="TONB_DEPENDENT_REC_3"/>
    <property type="match status" value="1"/>
</dbReference>
<evidence type="ECO:0000256" key="2">
    <source>
        <dbReference type="ARBA" id="ARBA00022448"/>
    </source>
</evidence>
<dbReference type="SUPFAM" id="SSF49464">
    <property type="entry name" value="Carboxypeptidase regulatory domain-like"/>
    <property type="match status" value="1"/>
</dbReference>
<keyword evidence="8 10" id="KW-0472">Membrane</keyword>
<evidence type="ECO:0000313" key="13">
    <source>
        <dbReference type="EMBL" id="KDS50141.1"/>
    </source>
</evidence>
<evidence type="ECO:0000256" key="4">
    <source>
        <dbReference type="ARBA" id="ARBA00022496"/>
    </source>
</evidence>
<evidence type="ECO:0000256" key="3">
    <source>
        <dbReference type="ARBA" id="ARBA00022452"/>
    </source>
</evidence>
<evidence type="ECO:0000256" key="10">
    <source>
        <dbReference type="PROSITE-ProRule" id="PRU01360"/>
    </source>
</evidence>
<dbReference type="InterPro" id="IPR039426">
    <property type="entry name" value="TonB-dep_rcpt-like"/>
</dbReference>
<name>A0A078S0C4_BACUN</name>
<evidence type="ECO:0000259" key="12">
    <source>
        <dbReference type="SMART" id="SM00965"/>
    </source>
</evidence>
<accession>A0A078S0C4</accession>
<organism evidence="13 14">
    <name type="scientific">Bacteroides uniformis str. 3978 T3 ii</name>
    <dbReference type="NCBI Taxonomy" id="1339349"/>
    <lineage>
        <taxon>Bacteria</taxon>
        <taxon>Pseudomonadati</taxon>
        <taxon>Bacteroidota</taxon>
        <taxon>Bacteroidia</taxon>
        <taxon>Bacteroidales</taxon>
        <taxon>Bacteroidaceae</taxon>
        <taxon>Bacteroides</taxon>
    </lineage>
</organism>
<dbReference type="InterPro" id="IPR037066">
    <property type="entry name" value="Plug_dom_sf"/>
</dbReference>
<dbReference type="InterPro" id="IPR000531">
    <property type="entry name" value="Beta-barrel_TonB"/>
</dbReference>
<dbReference type="Pfam" id="PF00593">
    <property type="entry name" value="TonB_dep_Rec_b-barrel"/>
    <property type="match status" value="1"/>
</dbReference>
<dbReference type="Pfam" id="PF07660">
    <property type="entry name" value="STN"/>
    <property type="match status" value="1"/>
</dbReference>
<dbReference type="Pfam" id="PF13715">
    <property type="entry name" value="CarbopepD_reg_2"/>
    <property type="match status" value="1"/>
</dbReference>
<keyword evidence="9 10" id="KW-0998">Cell outer membrane</keyword>
<sequence>MDIRKQLIILILVLLCAPVSAQKKEKLITLKFTNIPLSEAMPKVEKQSGYTFFYESQQIDIKQKVSLNVKNETINKTIAALLKGTNVKFEIDATHIILYTGKNNKAISGQPQNISGTVIDESGEPIIGANVMVEGTSTGVITDLDGKYTINAPAGSNLKISYIGYVTQTVKAGRNSTVKLVEDSKTLAEVVVIGYGTQRKSDLTGGLVSVDQKKLNMINSSNLMDRLAGQIPGLSVTTGDAKPGADQTLRVRGENSLSADNAPLIVLDGIPYNGSLSDIDPNIIESLSVLKDASAAAIYGSRGSNGVILIQSKKGKKGAPQVTYKGQFRMSQPQQTIDVMTPDEYITFKQDIARLKDGWSGDQLAPENILSASELINYKKGVTNDWQDYIFRNAFTMEHQVGISGGTESTTYMGAVSYLDQEGVVYNSAMKRYNINLNVTQVLNKWLTIGIQTQFIQRDGGGITPNIEHAVKQSPYGIYKDENGKYYEEPMDQSLIINPMANVNADQDQTRRNFFINTYADILLPVKGLSARTTFGYNYRSDFTGTYYGRDTKDGRTASGKASINNEHYWDYTWENLLKYNREFGKHRFDATGLFSVQQTQKKTSKSSAESFVNDDSSYHNINAGEKNKTVSSGLSETSMLSYMLRLNYSYAGKYMLTLTGRSDGYSAFGANNKYAFFPSVAAAWNIASESFMENAQNWLDQLKLRVSYGSNGNQAINPYQTLDRLHLTNYIWGDGGAGVNGAYLANDGVGNPNLKWETTQTFNVGIDYSFFNGRINGNIEMYVANTKDLLMKRTVPIMNGYKTIWDNVGKTRNKGVEFTLNTVNIRNKDFEWSTGIIFSLNRDKIVDLRGDKKDDITNKWFIGKPLRVYYDYDVDGIWQEGDKFTYTAADGTEKEIQKGAKPGSAKVKDADGNGYIDSNDKVIIGSKNPSFLMSMSNTLTYKNFYLSFLLNGTFKVTRELNEANIGSWSYNLYNYLHNADYWTPEHTNSKYASPAYNNFDGHSYYKDFTYIQIKNITLGYNFEKNFVKKLGLSGLGVNISVENPYTFCDIRSVLNYDNSWFASYPTARSYVLGLNLSF</sequence>
<comment type="similarity">
    <text evidence="10 11">Belongs to the TonB-dependent receptor family.</text>
</comment>
<dbReference type="InterPro" id="IPR011662">
    <property type="entry name" value="Secretin/TonB_short_N"/>
</dbReference>